<accession>A0A6J4TB79</accession>
<organism evidence="2">
    <name type="scientific">uncultured Solirubrobacterales bacterium</name>
    <dbReference type="NCBI Taxonomy" id="768556"/>
    <lineage>
        <taxon>Bacteria</taxon>
        <taxon>Bacillati</taxon>
        <taxon>Actinomycetota</taxon>
        <taxon>Thermoleophilia</taxon>
        <taxon>Solirubrobacterales</taxon>
        <taxon>environmental samples</taxon>
    </lineage>
</organism>
<feature type="non-terminal residue" evidence="2">
    <location>
        <position position="1"/>
    </location>
</feature>
<dbReference type="AlphaFoldDB" id="A0A6J4TB79"/>
<gene>
    <name evidence="2" type="ORF">AVDCRST_MAG45-2362</name>
</gene>
<sequence>APYRGEGNLGHLPGRLRAHGCLHRAGGRRPEPRPLPGRLRLRRWTVLGGTVRRALPQSKREPLRGDQLGPGGDGVAPHRAGRCSAAAPSRRGDDCLSEV</sequence>
<feature type="non-terminal residue" evidence="2">
    <location>
        <position position="99"/>
    </location>
</feature>
<protein>
    <submittedName>
        <fullName evidence="2">Uncharacterized protein</fullName>
    </submittedName>
</protein>
<reference evidence="2" key="1">
    <citation type="submission" date="2020-02" db="EMBL/GenBank/DDBJ databases">
        <authorList>
            <person name="Meier V. D."/>
        </authorList>
    </citation>
    <scope>NUCLEOTIDE SEQUENCE</scope>
    <source>
        <strain evidence="2">AVDCRST_MAG45</strain>
    </source>
</reference>
<evidence type="ECO:0000256" key="1">
    <source>
        <dbReference type="SAM" id="MobiDB-lite"/>
    </source>
</evidence>
<dbReference type="EMBL" id="CADCVU010000204">
    <property type="protein sequence ID" value="CAA9518711.1"/>
    <property type="molecule type" value="Genomic_DNA"/>
</dbReference>
<proteinExistence type="predicted"/>
<evidence type="ECO:0000313" key="2">
    <source>
        <dbReference type="EMBL" id="CAA9518711.1"/>
    </source>
</evidence>
<feature type="compositionally biased region" description="Basic and acidic residues" evidence="1">
    <location>
        <begin position="90"/>
        <end position="99"/>
    </location>
</feature>
<feature type="region of interest" description="Disordered" evidence="1">
    <location>
        <begin position="55"/>
        <end position="99"/>
    </location>
</feature>
<name>A0A6J4TB79_9ACTN</name>